<gene>
    <name evidence="8" type="ORF">SELO1098_LOCUS25883</name>
</gene>
<feature type="transmembrane region" description="Helical" evidence="6">
    <location>
        <begin position="192"/>
        <end position="209"/>
    </location>
</feature>
<dbReference type="InterPro" id="IPR013112">
    <property type="entry name" value="FAD-bd_8"/>
</dbReference>
<evidence type="ECO:0000256" key="1">
    <source>
        <dbReference type="ARBA" id="ARBA00004141"/>
    </source>
</evidence>
<keyword evidence="4" id="KW-0560">Oxidoreductase</keyword>
<dbReference type="CDD" id="cd06186">
    <property type="entry name" value="NOX_Duox_like_FAD_NADP"/>
    <property type="match status" value="1"/>
</dbReference>
<dbReference type="EMBL" id="HBIC01050629">
    <property type="protein sequence ID" value="CAE0297029.1"/>
    <property type="molecule type" value="Transcribed_RNA"/>
</dbReference>
<dbReference type="InterPro" id="IPR017938">
    <property type="entry name" value="Riboflavin_synthase-like_b-brl"/>
</dbReference>
<evidence type="ECO:0000256" key="2">
    <source>
        <dbReference type="ARBA" id="ARBA00022692"/>
    </source>
</evidence>
<dbReference type="InterPro" id="IPR050369">
    <property type="entry name" value="RBOH/FRE"/>
</dbReference>
<feature type="transmembrane region" description="Helical" evidence="6">
    <location>
        <begin position="142"/>
        <end position="161"/>
    </location>
</feature>
<evidence type="ECO:0000259" key="7">
    <source>
        <dbReference type="PROSITE" id="PS51384"/>
    </source>
</evidence>
<dbReference type="SUPFAM" id="SSF63380">
    <property type="entry name" value="Riboflavin synthase domain-like"/>
    <property type="match status" value="1"/>
</dbReference>
<feature type="transmembrane region" description="Helical" evidence="6">
    <location>
        <begin position="49"/>
        <end position="67"/>
    </location>
</feature>
<dbReference type="AlphaFoldDB" id="A0A7S3HJQ9"/>
<evidence type="ECO:0000256" key="6">
    <source>
        <dbReference type="SAM" id="Phobius"/>
    </source>
</evidence>
<dbReference type="InterPro" id="IPR017927">
    <property type="entry name" value="FAD-bd_FR_type"/>
</dbReference>
<dbReference type="InterPro" id="IPR013130">
    <property type="entry name" value="Fe3_Rdtase_TM_dom"/>
</dbReference>
<feature type="transmembrane region" description="Helical" evidence="6">
    <location>
        <begin position="168"/>
        <end position="186"/>
    </location>
</feature>
<keyword evidence="2 6" id="KW-0812">Transmembrane</keyword>
<feature type="transmembrane region" description="Helical" evidence="6">
    <location>
        <begin position="79"/>
        <end position="100"/>
    </location>
</feature>
<dbReference type="Pfam" id="PF08022">
    <property type="entry name" value="FAD_binding_8"/>
    <property type="match status" value="1"/>
</dbReference>
<keyword evidence="3 6" id="KW-1133">Transmembrane helix</keyword>
<name>A0A7S3HJQ9_9STRA</name>
<comment type="subcellular location">
    <subcellularLocation>
        <location evidence="1">Membrane</location>
        <topology evidence="1">Multi-pass membrane protein</topology>
    </subcellularLocation>
</comment>
<keyword evidence="5 6" id="KW-0472">Membrane</keyword>
<dbReference type="GO" id="GO:0016491">
    <property type="term" value="F:oxidoreductase activity"/>
    <property type="evidence" value="ECO:0007669"/>
    <property type="project" value="UniProtKB-KW"/>
</dbReference>
<dbReference type="Pfam" id="PF01794">
    <property type="entry name" value="Ferric_reduct"/>
    <property type="match status" value="1"/>
</dbReference>
<evidence type="ECO:0000256" key="3">
    <source>
        <dbReference type="ARBA" id="ARBA00022989"/>
    </source>
</evidence>
<dbReference type="Gene3D" id="3.40.50.80">
    <property type="entry name" value="Nucleotide-binding domain of ferredoxin-NADP reductase (FNR) module"/>
    <property type="match status" value="1"/>
</dbReference>
<sequence length="444" mass="48941">MTVTWNREKFNGRSEIVAKWFDLRWSISRFAHFSKATFFNEHSGPVTPFELGFVTLAAVVSIILVIVSDKTASGQITQYMVFISVLIALKINALQLVLGVSWERAILMHKSIAAVSLACACIHGIPQLSSSGSAILADGKQFSGLIMILLMGLQPIMYVFMKPWNFEVFYYFHLAVYVVMVVFAIIHGAMFVLYSIIIFGVDLIVRYLLNSRRVKFSAEVKTGNVVQVTFEKRWDYRPGQFVFVMIPALGVHEWHPFSISSAPHELLVSLHIDVLGDWTQRLANLVAKEGKTGPVELNAFVEGPYGLSSVNFEDSTYQIVLLISGSIGVTPNQSLANDLLEARACGRPLKKIVYVWALKEGKLGLIDTMRESGQLPGAADIASAGAGNNQHSSERADSKDLTLARLCPASVCLNLTYSALALRPPAAAVTSRKSPSRRRQLTLS</sequence>
<dbReference type="InterPro" id="IPR039261">
    <property type="entry name" value="FNR_nucleotide-bd"/>
</dbReference>
<dbReference type="Gene3D" id="2.40.30.10">
    <property type="entry name" value="Translation factors"/>
    <property type="match status" value="1"/>
</dbReference>
<evidence type="ECO:0000256" key="5">
    <source>
        <dbReference type="ARBA" id="ARBA00023136"/>
    </source>
</evidence>
<dbReference type="PROSITE" id="PS51384">
    <property type="entry name" value="FAD_FR"/>
    <property type="match status" value="1"/>
</dbReference>
<organism evidence="8">
    <name type="scientific">Spumella elongata</name>
    <dbReference type="NCBI Taxonomy" id="89044"/>
    <lineage>
        <taxon>Eukaryota</taxon>
        <taxon>Sar</taxon>
        <taxon>Stramenopiles</taxon>
        <taxon>Ochrophyta</taxon>
        <taxon>Chrysophyceae</taxon>
        <taxon>Chromulinales</taxon>
        <taxon>Chromulinaceae</taxon>
        <taxon>Spumella</taxon>
    </lineage>
</organism>
<feature type="domain" description="FAD-binding FR-type" evidence="7">
    <location>
        <begin position="206"/>
        <end position="311"/>
    </location>
</feature>
<dbReference type="PANTHER" id="PTHR11972:SF55">
    <property type="entry name" value="FERRIC REDUCTASE"/>
    <property type="match status" value="1"/>
</dbReference>
<accession>A0A7S3HJQ9</accession>
<dbReference type="PANTHER" id="PTHR11972">
    <property type="entry name" value="NADPH OXIDASE"/>
    <property type="match status" value="1"/>
</dbReference>
<proteinExistence type="predicted"/>
<dbReference type="GO" id="GO:0005886">
    <property type="term" value="C:plasma membrane"/>
    <property type="evidence" value="ECO:0007669"/>
    <property type="project" value="TreeGrafter"/>
</dbReference>
<evidence type="ECO:0000313" key="8">
    <source>
        <dbReference type="EMBL" id="CAE0297029.1"/>
    </source>
</evidence>
<reference evidence="8" key="1">
    <citation type="submission" date="2021-01" db="EMBL/GenBank/DDBJ databases">
        <authorList>
            <person name="Corre E."/>
            <person name="Pelletier E."/>
            <person name="Niang G."/>
            <person name="Scheremetjew M."/>
            <person name="Finn R."/>
            <person name="Kale V."/>
            <person name="Holt S."/>
            <person name="Cochrane G."/>
            <person name="Meng A."/>
            <person name="Brown T."/>
            <person name="Cohen L."/>
        </authorList>
    </citation>
    <scope>NUCLEOTIDE SEQUENCE</scope>
    <source>
        <strain evidence="8">CCAP 955/1</strain>
    </source>
</reference>
<evidence type="ECO:0000256" key="4">
    <source>
        <dbReference type="ARBA" id="ARBA00023002"/>
    </source>
</evidence>
<protein>
    <recommendedName>
        <fullName evidence="7">FAD-binding FR-type domain-containing protein</fullName>
    </recommendedName>
</protein>